<evidence type="ECO:0000313" key="1">
    <source>
        <dbReference type="EMBL" id="MDL5376649.1"/>
    </source>
</evidence>
<protein>
    <recommendedName>
        <fullName evidence="3">Secreted protein</fullName>
    </recommendedName>
</protein>
<sequence>MSGLRRKVLWIVVIGLLVVGGILYATSFWKSGTSVKPPLPTVRVGTVTAEVKQSTYCWSDGGEAVCEDHGLPEADDLQLVPVEAGAEIDVEFHAEPSNASFHQLVDGELVPAEPVVPDEPGVYVFETGGDWPQGDSRYVFGVEVKE</sequence>
<comment type="caution">
    <text evidence="1">The sequence shown here is derived from an EMBL/GenBank/DDBJ whole genome shotgun (WGS) entry which is preliminary data.</text>
</comment>
<gene>
    <name evidence="1" type="ORF">QR695_06465</name>
</gene>
<proteinExistence type="predicted"/>
<dbReference type="RefSeq" id="WP_214832004.1">
    <property type="nucleotide sequence ID" value="NZ_CP183077.1"/>
</dbReference>
<accession>A0ABT7MN75</accession>
<dbReference type="EMBL" id="JASWER010000003">
    <property type="protein sequence ID" value="MDL5376649.1"/>
    <property type="molecule type" value="Genomic_DNA"/>
</dbReference>
<name>A0ABT7MN75_9BACL</name>
<evidence type="ECO:0000313" key="2">
    <source>
        <dbReference type="Proteomes" id="UP001230807"/>
    </source>
</evidence>
<organism evidence="1 2">
    <name type="scientific">Exiguobacterium mexicanum</name>
    <dbReference type="NCBI Taxonomy" id="340146"/>
    <lineage>
        <taxon>Bacteria</taxon>
        <taxon>Bacillati</taxon>
        <taxon>Bacillota</taxon>
        <taxon>Bacilli</taxon>
        <taxon>Bacillales</taxon>
        <taxon>Bacillales Family XII. Incertae Sedis</taxon>
        <taxon>Exiguobacterium</taxon>
    </lineage>
</organism>
<keyword evidence="2" id="KW-1185">Reference proteome</keyword>
<reference evidence="1 2" key="1">
    <citation type="submission" date="2023-06" db="EMBL/GenBank/DDBJ databases">
        <title>Influencing factors and mechanism of Cr(VI) reduction by facultative anaerobic Exiguobacterium sp. PY14.</title>
        <authorList>
            <person name="Zou L."/>
        </authorList>
    </citation>
    <scope>NUCLEOTIDE SEQUENCE [LARGE SCALE GENOMIC DNA]</scope>
    <source>
        <strain evidence="1 2">PY14</strain>
    </source>
</reference>
<dbReference type="Proteomes" id="UP001230807">
    <property type="component" value="Unassembled WGS sequence"/>
</dbReference>
<evidence type="ECO:0008006" key="3">
    <source>
        <dbReference type="Google" id="ProtNLM"/>
    </source>
</evidence>